<accession>A0A0G0XBL2</accession>
<evidence type="ECO:0000259" key="1">
    <source>
        <dbReference type="PROSITE" id="PS51677"/>
    </source>
</evidence>
<dbReference type="AlphaFoldDB" id="A0A0G0XBL2"/>
<organism evidence="2 3">
    <name type="scientific">Candidatus Roizmanbacteria bacterium GW2011_GWC2_41_7</name>
    <dbReference type="NCBI Taxonomy" id="1618487"/>
    <lineage>
        <taxon>Bacteria</taxon>
        <taxon>Candidatus Roizmaniibacteriota</taxon>
    </lineage>
</organism>
<dbReference type="GO" id="GO:0005975">
    <property type="term" value="P:carbohydrate metabolic process"/>
    <property type="evidence" value="ECO:0007669"/>
    <property type="project" value="InterPro"/>
</dbReference>
<dbReference type="SUPFAM" id="SSF88713">
    <property type="entry name" value="Glycoside hydrolase/deacetylase"/>
    <property type="match status" value="1"/>
</dbReference>
<sequence>MPTKICFASIDVEKDLSHDSFRGVENLDKILDIFKKYEVRATLFVTGEVLQKFLGKFRELSSLYEIACHSFTHRFWNILSVSERQKELDDFISLYRSVFQRSPVGFRAPSHVIDEQALELLARTGFLYDSSVVPHYPPFKKYRGYKGRAPLLPYRFERINLLEIPVSGQALGIPLAGAWIRGLPAWFYAVLFFFHRPEFITLNMHSWDILEPDFTGKLEKIIKILKKNNYQFLNGQQLLENRK</sequence>
<proteinExistence type="predicted"/>
<reference evidence="2 3" key="1">
    <citation type="journal article" date="2015" name="Nature">
        <title>rRNA introns, odd ribosomes, and small enigmatic genomes across a large radiation of phyla.</title>
        <authorList>
            <person name="Brown C.T."/>
            <person name="Hug L.A."/>
            <person name="Thomas B.C."/>
            <person name="Sharon I."/>
            <person name="Castelle C.J."/>
            <person name="Singh A."/>
            <person name="Wilkins M.J."/>
            <person name="Williams K.H."/>
            <person name="Banfield J.F."/>
        </authorList>
    </citation>
    <scope>NUCLEOTIDE SEQUENCE [LARGE SCALE GENOMIC DNA]</scope>
</reference>
<dbReference type="PANTHER" id="PTHR47561">
    <property type="entry name" value="POLYSACCHARIDE DEACETYLASE FAMILY PROTEIN (AFU_ORTHOLOGUE AFUA_6G05030)"/>
    <property type="match status" value="1"/>
</dbReference>
<dbReference type="Pfam" id="PF01522">
    <property type="entry name" value="Polysacc_deac_1"/>
    <property type="match status" value="1"/>
</dbReference>
<dbReference type="EMBL" id="LCBY01000019">
    <property type="protein sequence ID" value="KKS22300.1"/>
    <property type="molecule type" value="Genomic_DNA"/>
</dbReference>
<dbReference type="InterPro" id="IPR011330">
    <property type="entry name" value="Glyco_hydro/deAcase_b/a-brl"/>
</dbReference>
<evidence type="ECO:0000313" key="2">
    <source>
        <dbReference type="EMBL" id="KKS22300.1"/>
    </source>
</evidence>
<dbReference type="Gene3D" id="3.20.20.370">
    <property type="entry name" value="Glycoside hydrolase/deacetylase"/>
    <property type="match status" value="1"/>
</dbReference>
<dbReference type="InterPro" id="IPR002509">
    <property type="entry name" value="NODB_dom"/>
</dbReference>
<name>A0A0G0XBL2_9BACT</name>
<comment type="caution">
    <text evidence="2">The sequence shown here is derived from an EMBL/GenBank/DDBJ whole genome shotgun (WGS) entry which is preliminary data.</text>
</comment>
<dbReference type="PANTHER" id="PTHR47561:SF1">
    <property type="entry name" value="POLYSACCHARIDE DEACETYLASE FAMILY PROTEIN (AFU_ORTHOLOGUE AFUA_6G05030)"/>
    <property type="match status" value="1"/>
</dbReference>
<protein>
    <recommendedName>
        <fullName evidence="1">NodB homology domain-containing protein</fullName>
    </recommendedName>
</protein>
<dbReference type="GO" id="GO:0016810">
    <property type="term" value="F:hydrolase activity, acting on carbon-nitrogen (but not peptide) bonds"/>
    <property type="evidence" value="ECO:0007669"/>
    <property type="project" value="InterPro"/>
</dbReference>
<gene>
    <name evidence="2" type="ORF">UU78_C0019G0008</name>
</gene>
<feature type="domain" description="NodB homology" evidence="1">
    <location>
        <begin position="8"/>
        <end position="233"/>
    </location>
</feature>
<dbReference type="Proteomes" id="UP000034371">
    <property type="component" value="Unassembled WGS sequence"/>
</dbReference>
<dbReference type="PROSITE" id="PS51677">
    <property type="entry name" value="NODB"/>
    <property type="match status" value="1"/>
</dbReference>
<evidence type="ECO:0000313" key="3">
    <source>
        <dbReference type="Proteomes" id="UP000034371"/>
    </source>
</evidence>